<reference evidence="1 2" key="1">
    <citation type="submission" date="2019-05" db="EMBL/GenBank/DDBJ databases">
        <title>Another draft genome of Portunus trituberculatus and its Hox gene families provides insights of decapod evolution.</title>
        <authorList>
            <person name="Jeong J.-H."/>
            <person name="Song I."/>
            <person name="Kim S."/>
            <person name="Choi T."/>
            <person name="Kim D."/>
            <person name="Ryu S."/>
            <person name="Kim W."/>
        </authorList>
    </citation>
    <scope>NUCLEOTIDE SEQUENCE [LARGE SCALE GENOMIC DNA]</scope>
    <source>
        <tissue evidence="1">Muscle</tissue>
    </source>
</reference>
<name>A0A5B7EU80_PORTR</name>
<evidence type="ECO:0000313" key="1">
    <source>
        <dbReference type="EMBL" id="MPC36955.1"/>
    </source>
</evidence>
<evidence type="ECO:0000313" key="2">
    <source>
        <dbReference type="Proteomes" id="UP000324222"/>
    </source>
</evidence>
<organism evidence="1 2">
    <name type="scientific">Portunus trituberculatus</name>
    <name type="common">Swimming crab</name>
    <name type="synonym">Neptunus trituberculatus</name>
    <dbReference type="NCBI Taxonomy" id="210409"/>
    <lineage>
        <taxon>Eukaryota</taxon>
        <taxon>Metazoa</taxon>
        <taxon>Ecdysozoa</taxon>
        <taxon>Arthropoda</taxon>
        <taxon>Crustacea</taxon>
        <taxon>Multicrustacea</taxon>
        <taxon>Malacostraca</taxon>
        <taxon>Eumalacostraca</taxon>
        <taxon>Eucarida</taxon>
        <taxon>Decapoda</taxon>
        <taxon>Pleocyemata</taxon>
        <taxon>Brachyura</taxon>
        <taxon>Eubrachyura</taxon>
        <taxon>Portunoidea</taxon>
        <taxon>Portunidae</taxon>
        <taxon>Portuninae</taxon>
        <taxon>Portunus</taxon>
    </lineage>
</organism>
<accession>A0A5B7EU80</accession>
<protein>
    <submittedName>
        <fullName evidence="1">Uncharacterized protein</fullName>
    </submittedName>
</protein>
<comment type="caution">
    <text evidence="1">The sequence shown here is derived from an EMBL/GenBank/DDBJ whole genome shotgun (WGS) entry which is preliminary data.</text>
</comment>
<proteinExistence type="predicted"/>
<dbReference type="Proteomes" id="UP000324222">
    <property type="component" value="Unassembled WGS sequence"/>
</dbReference>
<gene>
    <name evidence="1" type="ORF">E2C01_030427</name>
</gene>
<sequence length="69" mass="7647">MREAHTRHDPPTATCHSLIIDHCFSQHDRRLSSYAPRLYYESAPPPLCTPSAPSLTPRSAAICLSLADD</sequence>
<dbReference type="AlphaFoldDB" id="A0A5B7EU80"/>
<dbReference type="EMBL" id="VSRR010003644">
    <property type="protein sequence ID" value="MPC36955.1"/>
    <property type="molecule type" value="Genomic_DNA"/>
</dbReference>
<keyword evidence="2" id="KW-1185">Reference proteome</keyword>